<feature type="domain" description="Peptidase S53" evidence="10">
    <location>
        <begin position="187"/>
        <end position="539"/>
    </location>
</feature>
<sequence>MVKLQGSVPVPIADLRSLGPAPDDERIDVTVFVRRRAPLAPHPLDAKPGRRRYLTRAEFAAQHGASDADLDAVAAFAQRAGLAVVERRPAARSIVLSGTAGQVTAAFGTAVERVEHAAGISRRRTAPVQLPPELDGIVEGVFGIDDVPIAKPHFRFSKESAQAALNASMPMGAAPADAQAEAQAAGGFTGVDLAKLYDFPTGLDGSGQCIAIIELGGGYRSADLKAYFKSLGLPAPHVTAVSVDGGKNSPSLPWSADAEVALDIEVAGAVAPKAQIAVYFAPNSEQGFVDAIAAAVHDDVRKPSVISISWGAPESEWTDQGLAAMDQAFEAAAALGVTVCCAAGDAGAHDQNPQNGTPDGLAHADFPASSPYVLGCGGTRIAVSGNTITSETVWNDDPSSSATGGGVSDKFALPSWQTDAGVPPSINPGGHVGRGVPDVAGNASPATGYRVRVDYLTYTIGGTSAVSPLYAGLIALLNQKLPQPVGWLNPLLYGPLAGSGAMRDITRGDNGGYTAGAGWDACTGWGVPVGVKLLAALES</sequence>
<feature type="binding site" evidence="7">
    <location>
        <position position="518"/>
    </location>
    <ligand>
        <name>Ca(2+)</name>
        <dbReference type="ChEBI" id="CHEBI:29108"/>
    </ligand>
</feature>
<keyword evidence="2 7" id="KW-0479">Metal-binding</keyword>
<dbReference type="Pfam" id="PF09286">
    <property type="entry name" value="Pro-kuma_activ"/>
    <property type="match status" value="1"/>
</dbReference>
<dbReference type="Pfam" id="PF00082">
    <property type="entry name" value="Peptidase_S8"/>
    <property type="match status" value="1"/>
</dbReference>
<feature type="active site" description="Charge relay system" evidence="7">
    <location>
        <position position="263"/>
    </location>
</feature>
<organism evidence="11 12">
    <name type="scientific">Telluria mixta</name>
    <dbReference type="NCBI Taxonomy" id="34071"/>
    <lineage>
        <taxon>Bacteria</taxon>
        <taxon>Pseudomonadati</taxon>
        <taxon>Pseudomonadota</taxon>
        <taxon>Betaproteobacteria</taxon>
        <taxon>Burkholderiales</taxon>
        <taxon>Oxalobacteraceae</taxon>
        <taxon>Telluria group</taxon>
        <taxon>Telluria</taxon>
    </lineage>
</organism>
<comment type="similarity">
    <text evidence="8">Belongs to the peptidase S8 family.</text>
</comment>
<gene>
    <name evidence="11" type="ORF">NX786_03685</name>
</gene>
<evidence type="ECO:0000256" key="4">
    <source>
        <dbReference type="ARBA" id="ARBA00022825"/>
    </source>
</evidence>
<dbReference type="CDD" id="cd11377">
    <property type="entry name" value="Pro-peptidase_S53"/>
    <property type="match status" value="1"/>
</dbReference>
<name>A0ABT2BTH9_9BURK</name>
<dbReference type="SUPFAM" id="SSF54897">
    <property type="entry name" value="Protease propeptides/inhibitors"/>
    <property type="match status" value="1"/>
</dbReference>
<dbReference type="Gene3D" id="3.40.50.200">
    <property type="entry name" value="Peptidase S8/S53 domain"/>
    <property type="match status" value="1"/>
</dbReference>
<comment type="caution">
    <text evidence="11">The sequence shown here is derived from an EMBL/GenBank/DDBJ whole genome shotgun (WGS) entry which is preliminary data.</text>
</comment>
<accession>A0ABT2BTH9</accession>
<evidence type="ECO:0000256" key="1">
    <source>
        <dbReference type="ARBA" id="ARBA00022670"/>
    </source>
</evidence>
<protein>
    <submittedName>
        <fullName evidence="11">S53 family peptidase</fullName>
    </submittedName>
</protein>
<dbReference type="PROSITE" id="PS51695">
    <property type="entry name" value="SEDOLISIN"/>
    <property type="match status" value="1"/>
</dbReference>
<feature type="active site" description="Charge relay system" evidence="7">
    <location>
        <position position="464"/>
    </location>
</feature>
<dbReference type="PANTHER" id="PTHR14218">
    <property type="entry name" value="PROTEASE S8 TRIPEPTIDYL PEPTIDASE I CLN2"/>
    <property type="match status" value="1"/>
</dbReference>
<dbReference type="InterPro" id="IPR030400">
    <property type="entry name" value="Sedolisin_dom"/>
</dbReference>
<dbReference type="SMART" id="SM00944">
    <property type="entry name" value="Pro-kuma_activ"/>
    <property type="match status" value="1"/>
</dbReference>
<proteinExistence type="inferred from homology"/>
<keyword evidence="1 7" id="KW-0645">Protease</keyword>
<evidence type="ECO:0000313" key="12">
    <source>
        <dbReference type="Proteomes" id="UP001165263"/>
    </source>
</evidence>
<evidence type="ECO:0000256" key="9">
    <source>
        <dbReference type="SAM" id="MobiDB-lite"/>
    </source>
</evidence>
<comment type="cofactor">
    <cofactor evidence="7">
        <name>Ca(2+)</name>
        <dbReference type="ChEBI" id="CHEBI:29108"/>
    </cofactor>
    <text evidence="7">Binds 1 Ca(2+) ion per subunit.</text>
</comment>
<comment type="caution">
    <text evidence="8">Lacks conserved residue(s) required for the propagation of feature annotation.</text>
</comment>
<feature type="active site" description="Charge relay system" evidence="7">
    <location>
        <position position="259"/>
    </location>
</feature>
<dbReference type="EMBL" id="JANUHC010000001">
    <property type="protein sequence ID" value="MCS0628433.1"/>
    <property type="molecule type" value="Genomic_DNA"/>
</dbReference>
<dbReference type="PROSITE" id="PS51892">
    <property type="entry name" value="SUBTILASE"/>
    <property type="match status" value="1"/>
</dbReference>
<feature type="region of interest" description="Disordered" evidence="9">
    <location>
        <begin position="394"/>
        <end position="434"/>
    </location>
</feature>
<dbReference type="InterPro" id="IPR050819">
    <property type="entry name" value="Tripeptidyl-peptidase_I"/>
</dbReference>
<dbReference type="PANTHER" id="PTHR14218:SF15">
    <property type="entry name" value="TRIPEPTIDYL-PEPTIDASE 1"/>
    <property type="match status" value="1"/>
</dbReference>
<dbReference type="InterPro" id="IPR036852">
    <property type="entry name" value="Peptidase_S8/S53_dom_sf"/>
</dbReference>
<feature type="binding site" evidence="7">
    <location>
        <position position="520"/>
    </location>
    <ligand>
        <name>Ca(2+)</name>
        <dbReference type="ChEBI" id="CHEBI:29108"/>
    </ligand>
</feature>
<evidence type="ECO:0000256" key="6">
    <source>
        <dbReference type="ARBA" id="ARBA00023145"/>
    </source>
</evidence>
<feature type="binding site" evidence="7">
    <location>
        <position position="504"/>
    </location>
    <ligand>
        <name>Ca(2+)</name>
        <dbReference type="ChEBI" id="CHEBI:29108"/>
    </ligand>
</feature>
<reference evidence="11" key="1">
    <citation type="submission" date="2022-08" db="EMBL/GenBank/DDBJ databases">
        <title>Reclassification of Massilia species as members of the genera Telluria, Duganella, Pseudoduganella, Mokoshia gen. nov. and Zemynaea gen. nov. using orthogonal and non-orthogonal genome-based approaches.</title>
        <authorList>
            <person name="Bowman J.P."/>
        </authorList>
    </citation>
    <scope>NUCLEOTIDE SEQUENCE</scope>
    <source>
        <strain evidence="11">LMG 11547</strain>
    </source>
</reference>
<dbReference type="RefSeq" id="WP_259447666.1">
    <property type="nucleotide sequence ID" value="NZ_CP119520.1"/>
</dbReference>
<evidence type="ECO:0000313" key="11">
    <source>
        <dbReference type="EMBL" id="MCS0628433.1"/>
    </source>
</evidence>
<dbReference type="InterPro" id="IPR015366">
    <property type="entry name" value="S53_propep"/>
</dbReference>
<keyword evidence="5 7" id="KW-0106">Calcium</keyword>
<evidence type="ECO:0000256" key="8">
    <source>
        <dbReference type="PROSITE-ProRule" id="PRU01240"/>
    </source>
</evidence>
<evidence type="ECO:0000256" key="3">
    <source>
        <dbReference type="ARBA" id="ARBA00022801"/>
    </source>
</evidence>
<keyword evidence="12" id="KW-1185">Reference proteome</keyword>
<dbReference type="InterPro" id="IPR000209">
    <property type="entry name" value="Peptidase_S8/S53_dom"/>
</dbReference>
<keyword evidence="6" id="KW-0865">Zymogen</keyword>
<feature type="binding site" evidence="7">
    <location>
        <position position="505"/>
    </location>
    <ligand>
        <name>Ca(2+)</name>
        <dbReference type="ChEBI" id="CHEBI:29108"/>
    </ligand>
</feature>
<keyword evidence="3 7" id="KW-0378">Hydrolase</keyword>
<evidence type="ECO:0000259" key="10">
    <source>
        <dbReference type="PROSITE" id="PS51695"/>
    </source>
</evidence>
<evidence type="ECO:0000256" key="7">
    <source>
        <dbReference type="PROSITE-ProRule" id="PRU01032"/>
    </source>
</evidence>
<dbReference type="Proteomes" id="UP001165263">
    <property type="component" value="Unassembled WGS sequence"/>
</dbReference>
<evidence type="ECO:0000256" key="2">
    <source>
        <dbReference type="ARBA" id="ARBA00022723"/>
    </source>
</evidence>
<dbReference type="SUPFAM" id="SSF52743">
    <property type="entry name" value="Subtilisin-like"/>
    <property type="match status" value="1"/>
</dbReference>
<keyword evidence="4 7" id="KW-0720">Serine protease</keyword>
<dbReference type="CDD" id="cd04056">
    <property type="entry name" value="Peptidases_S53"/>
    <property type="match status" value="1"/>
</dbReference>
<evidence type="ECO:0000256" key="5">
    <source>
        <dbReference type="ARBA" id="ARBA00022837"/>
    </source>
</evidence>